<sequence length="603" mass="64352">MINPLYESLNDAPPVPRPRIYLPGLSAAAGLRSGCPHGREPLFASQSSLLLTSKEEFVYDVPRAIHAPALYYGASSSRFGGNLLCLSSKSLCLGNSPPYVSSESSFSAGSLCCGASSPRPGAARLVAKSPSLSSGSSSVSLSSSYLSASSAYSNEREIFDLASSALCAREERAEDATPLICSSWANPVGGLYDVPSAIRYRCTFPLELQKFCEDMSDPETPVVRQGVFAKGLEELEQDAVRSRKCAAEKRDARKNEENKDALAEQMSGLSQGTGAGEVRERSDEISMFSPRFSRSSSSAEGGLYDIPRLIHAASQTAGDEPERSPRSKERTLKKSASKECPAMASGAGDFVKGKPGADEAAYDVPRNLRRNLTFTSRAEGKLSETSRSRSFGDALSGLVVEDPESECANARPACRRSARSRRTRPRRPLTPPPKFNFTEPVSRYDVLEKASGLPRSSQEVRLAHGGNGIYYTLQVKGKEQKVLDGLSDDSSDMGDSEGVEEDCMSSLFRARKDASKRLCDKGDAGGTRRRRRATPSALTRHVVTTEPSGGFLSTWSDQDHGLGDADHYSAGGESDDSGVGSGPEISLGSESLVLNPAGASGST</sequence>
<proteinExistence type="predicted"/>
<dbReference type="OrthoDB" id="10004999at2759"/>
<feature type="compositionally biased region" description="Basic and acidic residues" evidence="1">
    <location>
        <begin position="514"/>
        <end position="523"/>
    </location>
</feature>
<feature type="compositionally biased region" description="Polar residues" evidence="1">
    <location>
        <begin position="545"/>
        <end position="556"/>
    </location>
</feature>
<dbReference type="EMBL" id="QCYY01003722">
    <property type="protein sequence ID" value="ROT62353.1"/>
    <property type="molecule type" value="Genomic_DNA"/>
</dbReference>
<feature type="region of interest" description="Disordered" evidence="1">
    <location>
        <begin position="314"/>
        <end position="357"/>
    </location>
</feature>
<evidence type="ECO:0000313" key="2">
    <source>
        <dbReference type="EMBL" id="ROT62353.1"/>
    </source>
</evidence>
<feature type="compositionally biased region" description="Basic and acidic residues" evidence="1">
    <location>
        <begin position="557"/>
        <end position="567"/>
    </location>
</feature>
<name>A0A3R7LRC2_PENVA</name>
<comment type="caution">
    <text evidence="2">The sequence shown here is derived from an EMBL/GenBank/DDBJ whole genome shotgun (WGS) entry which is preliminary data.</text>
</comment>
<feature type="compositionally biased region" description="Basic and acidic residues" evidence="1">
    <location>
        <begin position="320"/>
        <end position="332"/>
    </location>
</feature>
<gene>
    <name evidence="2" type="ORF">C7M84_019821</name>
</gene>
<organism evidence="2 3">
    <name type="scientific">Penaeus vannamei</name>
    <name type="common">Whiteleg shrimp</name>
    <name type="synonym">Litopenaeus vannamei</name>
    <dbReference type="NCBI Taxonomy" id="6689"/>
    <lineage>
        <taxon>Eukaryota</taxon>
        <taxon>Metazoa</taxon>
        <taxon>Ecdysozoa</taxon>
        <taxon>Arthropoda</taxon>
        <taxon>Crustacea</taxon>
        <taxon>Multicrustacea</taxon>
        <taxon>Malacostraca</taxon>
        <taxon>Eumalacostraca</taxon>
        <taxon>Eucarida</taxon>
        <taxon>Decapoda</taxon>
        <taxon>Dendrobranchiata</taxon>
        <taxon>Penaeoidea</taxon>
        <taxon>Penaeidae</taxon>
        <taxon>Penaeus</taxon>
    </lineage>
</organism>
<feature type="compositionally biased region" description="Basic and acidic residues" evidence="1">
    <location>
        <begin position="243"/>
        <end position="262"/>
    </location>
</feature>
<feature type="region of interest" description="Disordered" evidence="1">
    <location>
        <begin position="243"/>
        <end position="300"/>
    </location>
</feature>
<reference evidence="2 3" key="1">
    <citation type="submission" date="2018-04" db="EMBL/GenBank/DDBJ databases">
        <authorList>
            <person name="Zhang X."/>
            <person name="Yuan J."/>
            <person name="Li F."/>
            <person name="Xiang J."/>
        </authorList>
    </citation>
    <scope>NUCLEOTIDE SEQUENCE [LARGE SCALE GENOMIC DNA]</scope>
    <source>
        <tissue evidence="2">Muscle</tissue>
    </source>
</reference>
<protein>
    <submittedName>
        <fullName evidence="2">Uncharacterized protein</fullName>
    </submittedName>
</protein>
<evidence type="ECO:0000313" key="3">
    <source>
        <dbReference type="Proteomes" id="UP000283509"/>
    </source>
</evidence>
<dbReference type="AlphaFoldDB" id="A0A3R7LRC2"/>
<reference evidence="2 3" key="2">
    <citation type="submission" date="2019-01" db="EMBL/GenBank/DDBJ databases">
        <title>The decoding of complex shrimp genome reveals the adaptation for benthos swimmer, frequently molting mechanism and breeding impact on genome.</title>
        <authorList>
            <person name="Sun Y."/>
            <person name="Gao Y."/>
            <person name="Yu Y."/>
        </authorList>
    </citation>
    <scope>NUCLEOTIDE SEQUENCE [LARGE SCALE GENOMIC DNA]</scope>
    <source>
        <tissue evidence="2">Muscle</tissue>
    </source>
</reference>
<feature type="region of interest" description="Disordered" evidence="1">
    <location>
        <begin position="405"/>
        <end position="437"/>
    </location>
</feature>
<keyword evidence="3" id="KW-1185">Reference proteome</keyword>
<feature type="compositionally biased region" description="Basic residues" evidence="1">
    <location>
        <begin position="413"/>
        <end position="427"/>
    </location>
</feature>
<accession>A0A3R7LRC2</accession>
<evidence type="ECO:0000256" key="1">
    <source>
        <dbReference type="SAM" id="MobiDB-lite"/>
    </source>
</evidence>
<feature type="region of interest" description="Disordered" evidence="1">
    <location>
        <begin position="514"/>
        <end position="603"/>
    </location>
</feature>
<feature type="compositionally biased region" description="Low complexity" evidence="1">
    <location>
        <begin position="286"/>
        <end position="298"/>
    </location>
</feature>
<dbReference type="Proteomes" id="UP000283509">
    <property type="component" value="Unassembled WGS sequence"/>
</dbReference>